<evidence type="ECO:0000256" key="4">
    <source>
        <dbReference type="SAM" id="MobiDB-lite"/>
    </source>
</evidence>
<dbReference type="Proteomes" id="UP001305647">
    <property type="component" value="Unassembled WGS sequence"/>
</dbReference>
<feature type="compositionally biased region" description="Polar residues" evidence="4">
    <location>
        <begin position="1"/>
        <end position="10"/>
    </location>
</feature>
<reference evidence="5" key="1">
    <citation type="journal article" date="2023" name="Mol. Phylogenet. Evol.">
        <title>Genome-scale phylogeny and comparative genomics of the fungal order Sordariales.</title>
        <authorList>
            <person name="Hensen N."/>
            <person name="Bonometti L."/>
            <person name="Westerberg I."/>
            <person name="Brannstrom I.O."/>
            <person name="Guillou S."/>
            <person name="Cros-Aarteil S."/>
            <person name="Calhoun S."/>
            <person name="Haridas S."/>
            <person name="Kuo A."/>
            <person name="Mondo S."/>
            <person name="Pangilinan J."/>
            <person name="Riley R."/>
            <person name="LaButti K."/>
            <person name="Andreopoulos B."/>
            <person name="Lipzen A."/>
            <person name="Chen C."/>
            <person name="Yan M."/>
            <person name="Daum C."/>
            <person name="Ng V."/>
            <person name="Clum A."/>
            <person name="Steindorff A."/>
            <person name="Ohm R.A."/>
            <person name="Martin F."/>
            <person name="Silar P."/>
            <person name="Natvig D.O."/>
            <person name="Lalanne C."/>
            <person name="Gautier V."/>
            <person name="Ament-Velasquez S.L."/>
            <person name="Kruys A."/>
            <person name="Hutchinson M.I."/>
            <person name="Powell A.J."/>
            <person name="Barry K."/>
            <person name="Miller A.N."/>
            <person name="Grigoriev I.V."/>
            <person name="Debuchy R."/>
            <person name="Gladieux P."/>
            <person name="Hiltunen Thoren M."/>
            <person name="Johannesson H."/>
        </authorList>
    </citation>
    <scope>NUCLEOTIDE SEQUENCE</scope>
    <source>
        <strain evidence="5">CBS 757.83</strain>
    </source>
</reference>
<reference evidence="5" key="2">
    <citation type="submission" date="2023-05" db="EMBL/GenBank/DDBJ databases">
        <authorList>
            <consortium name="Lawrence Berkeley National Laboratory"/>
            <person name="Steindorff A."/>
            <person name="Hensen N."/>
            <person name="Bonometti L."/>
            <person name="Westerberg I."/>
            <person name="Brannstrom I.O."/>
            <person name="Guillou S."/>
            <person name="Cros-Aarteil S."/>
            <person name="Calhoun S."/>
            <person name="Haridas S."/>
            <person name="Kuo A."/>
            <person name="Mondo S."/>
            <person name="Pangilinan J."/>
            <person name="Riley R."/>
            <person name="Labutti K."/>
            <person name="Andreopoulos B."/>
            <person name="Lipzen A."/>
            <person name="Chen C."/>
            <person name="Yanf M."/>
            <person name="Daum C."/>
            <person name="Ng V."/>
            <person name="Clum A."/>
            <person name="Ohm R."/>
            <person name="Martin F."/>
            <person name="Silar P."/>
            <person name="Natvig D."/>
            <person name="Lalanne C."/>
            <person name="Gautier V."/>
            <person name="Ament-Velasquez S.L."/>
            <person name="Kruys A."/>
            <person name="Hutchinson M.I."/>
            <person name="Powell A.J."/>
            <person name="Barry K."/>
            <person name="Miller A.N."/>
            <person name="Grigoriev I.V."/>
            <person name="Debuchy R."/>
            <person name="Gladieux P."/>
            <person name="Thoren M.H."/>
            <person name="Johannesson H."/>
        </authorList>
    </citation>
    <scope>NUCLEOTIDE SEQUENCE</scope>
    <source>
        <strain evidence="5">CBS 757.83</strain>
    </source>
</reference>
<organism evidence="5 6">
    <name type="scientific">Parathielavia hyrcaniae</name>
    <dbReference type="NCBI Taxonomy" id="113614"/>
    <lineage>
        <taxon>Eukaryota</taxon>
        <taxon>Fungi</taxon>
        <taxon>Dikarya</taxon>
        <taxon>Ascomycota</taxon>
        <taxon>Pezizomycotina</taxon>
        <taxon>Sordariomycetes</taxon>
        <taxon>Sordariomycetidae</taxon>
        <taxon>Sordariales</taxon>
        <taxon>Chaetomiaceae</taxon>
        <taxon>Parathielavia</taxon>
    </lineage>
</organism>
<dbReference type="PANTHER" id="PTHR12940:SF0">
    <property type="entry name" value="SPLICING FACTOR ESS-2 HOMOLOG"/>
    <property type="match status" value="1"/>
</dbReference>
<evidence type="ECO:0000256" key="1">
    <source>
        <dbReference type="ARBA" id="ARBA00004123"/>
    </source>
</evidence>
<protein>
    <recommendedName>
        <fullName evidence="7">Nuclear protein Es2</fullName>
    </recommendedName>
</protein>
<comment type="caution">
    <text evidence="5">The sequence shown here is derived from an EMBL/GenBank/DDBJ whole genome shotgun (WGS) entry which is preliminary data.</text>
</comment>
<proteinExistence type="inferred from homology"/>
<feature type="compositionally biased region" description="Basic and acidic residues" evidence="4">
    <location>
        <begin position="212"/>
        <end position="241"/>
    </location>
</feature>
<dbReference type="GO" id="GO:0071013">
    <property type="term" value="C:catalytic step 2 spliceosome"/>
    <property type="evidence" value="ECO:0007669"/>
    <property type="project" value="TreeGrafter"/>
</dbReference>
<feature type="region of interest" description="Disordered" evidence="4">
    <location>
        <begin position="211"/>
        <end position="252"/>
    </location>
</feature>
<accession>A0AAN6Q760</accession>
<evidence type="ECO:0000313" key="5">
    <source>
        <dbReference type="EMBL" id="KAK4104838.1"/>
    </source>
</evidence>
<comment type="similarity">
    <text evidence="2">Belongs to the ESS2 family.</text>
</comment>
<keyword evidence="3" id="KW-0539">Nucleus</keyword>
<feature type="region of interest" description="Disordered" evidence="4">
    <location>
        <begin position="291"/>
        <end position="382"/>
    </location>
</feature>
<evidence type="ECO:0000256" key="2">
    <source>
        <dbReference type="ARBA" id="ARBA00009072"/>
    </source>
</evidence>
<evidence type="ECO:0000313" key="6">
    <source>
        <dbReference type="Proteomes" id="UP001305647"/>
    </source>
</evidence>
<evidence type="ECO:0008006" key="7">
    <source>
        <dbReference type="Google" id="ProtNLM"/>
    </source>
</evidence>
<evidence type="ECO:0000256" key="3">
    <source>
        <dbReference type="ARBA" id="ARBA00023242"/>
    </source>
</evidence>
<dbReference type="AlphaFoldDB" id="A0AAN6Q760"/>
<dbReference type="EMBL" id="MU863626">
    <property type="protein sequence ID" value="KAK4104838.1"/>
    <property type="molecule type" value="Genomic_DNA"/>
</dbReference>
<name>A0AAN6Q760_9PEZI</name>
<dbReference type="PANTHER" id="PTHR12940">
    <property type="entry name" value="ES-2 PROTEIN - RELATED"/>
    <property type="match status" value="1"/>
</dbReference>
<gene>
    <name evidence="5" type="ORF">N658DRAFT_492941</name>
</gene>
<comment type="subcellular location">
    <subcellularLocation>
        <location evidence="1">Nucleus</location>
    </subcellularLocation>
</comment>
<sequence>MEPKGAQSTALVRKRTDTELMPPPPPAKRIQRPKRVLDEDSYTDALSHIIARDFFPGLLESETQQEYLDALDSKDDEWIASASRRLRQVMTPGRRQTLATPLRQATAAAAAAGRTPLNFVGDTPASAVSSATTAAPTKPQHEIDTTLSLAAFQSKYTSEDNESFYKLLDKQNQKHVEKYAWIWTGNKLPSKQQLKQKEVEARLLAQHGAGALRDDGFGPRDRLAVRDRDNDIDGADRRPAAPDHWNGARPDNELMFVPDGVDRSGLETVADRAQAESRAGWKRIVYENTRAPLPAGSEGGEGRRSARAGSPSLSEIRSAIAGRGSACDAETSVAGGGGGETPRVDGYAFVDDEEPEPEPARRTSERVPLIDLGPGDATPNPFQFQEQRKREVLHHRMVESISQLKRTSARLGVTGRVDRTPVPKFPSSPRVSGGVLTPAAQRLWGKIGSSERRGTESPFSDSVKVTPKPTPRGKGSGLKNMAT</sequence>
<feature type="region of interest" description="Disordered" evidence="4">
    <location>
        <begin position="410"/>
        <end position="483"/>
    </location>
</feature>
<dbReference type="InterPro" id="IPR019148">
    <property type="entry name" value="Nuclear_protein_DGCR14_ESS-2"/>
</dbReference>
<dbReference type="Pfam" id="PF09751">
    <property type="entry name" value="Es2"/>
    <property type="match status" value="1"/>
</dbReference>
<keyword evidence="6" id="KW-1185">Reference proteome</keyword>
<feature type="region of interest" description="Disordered" evidence="4">
    <location>
        <begin position="1"/>
        <end position="30"/>
    </location>
</feature>